<keyword evidence="8" id="KW-0479">Metal-binding</keyword>
<dbReference type="Gene3D" id="3.30.300.10">
    <property type="match status" value="3"/>
</dbReference>
<name>A0A7M1S5Y7_9BACT</name>
<dbReference type="Pfam" id="PF02773">
    <property type="entry name" value="S-AdoMet_synt_C"/>
    <property type="match status" value="1"/>
</dbReference>
<dbReference type="GO" id="GO:0005524">
    <property type="term" value="F:ATP binding"/>
    <property type="evidence" value="ECO:0007669"/>
    <property type="project" value="UniProtKB-KW"/>
</dbReference>
<dbReference type="InterPro" id="IPR022636">
    <property type="entry name" value="S-AdoMet_synthetase_sfam"/>
</dbReference>
<keyword evidence="10" id="KW-0067">ATP-binding</keyword>
<accession>A0A7M1S5Y7</accession>
<evidence type="ECO:0000256" key="6">
    <source>
        <dbReference type="ARBA" id="ARBA00022563"/>
    </source>
</evidence>
<dbReference type="GO" id="GO:0004478">
    <property type="term" value="F:methionine adenosyltransferase activity"/>
    <property type="evidence" value="ECO:0007669"/>
    <property type="project" value="UniProtKB-UniRule"/>
</dbReference>
<feature type="domain" description="S-adenosylmethionine synthetase central" evidence="16">
    <location>
        <begin position="118"/>
        <end position="242"/>
    </location>
</feature>
<dbReference type="InterPro" id="IPR002133">
    <property type="entry name" value="S-AdoMet_synthetase"/>
</dbReference>
<dbReference type="NCBIfam" id="TIGR01034">
    <property type="entry name" value="metK"/>
    <property type="match status" value="1"/>
</dbReference>
<dbReference type="SUPFAM" id="SSF55973">
    <property type="entry name" value="S-adenosylmethionine synthetase"/>
    <property type="match status" value="3"/>
</dbReference>
<dbReference type="AlphaFoldDB" id="A0A7M1S5Y7"/>
<sequence>MYLFASESVSAGHPDKCADIIADSIVDRLLQLDPDARVATEVFISGKHIFIGGEVKTIASVDTGFYKKTAIEALKKIGYPERGFQRGETLFPEETEIGVYVSKQSPDITMGVVKEGNEIGAGDQGIMFGYATSERDDYMPTAFSYARQIRDVLYQYALEHPETFGVDIKTEVVMDYGSKENFDNCHPERIAKIIVAIPHSSSTQPQEVHLLVKKIIAEEVEFKRGHFDESSVVFYINNTGRFVMHSPIADSGLTGRKTVCDTYGGYAPVGGGSQSSKDYSKVDRSALYAARWLAKHIVASGLARKALVQLSYVIAEPRPISVTVDTLHTALTQIKDEDLSQMIAEKFPLTPRWITDKFTLDKPGENSFLYAEVAAKGQIGYAHYPWEKLDEDKWFKDLIHGEE</sequence>
<evidence type="ECO:0000259" key="15">
    <source>
        <dbReference type="Pfam" id="PF00438"/>
    </source>
</evidence>
<dbReference type="InterPro" id="IPR022628">
    <property type="entry name" value="S-AdoMet_synt_N"/>
</dbReference>
<dbReference type="RefSeq" id="WP_197549660.1">
    <property type="nucleotide sequence ID" value="NZ_CP063164.1"/>
</dbReference>
<keyword evidence="7 18" id="KW-0808">Transferase</keyword>
<comment type="cofactor">
    <cofactor evidence="1">
        <name>Mg(2+)</name>
        <dbReference type="ChEBI" id="CHEBI:18420"/>
    </cofactor>
</comment>
<comment type="cofactor">
    <cofactor evidence="2">
        <name>K(+)</name>
        <dbReference type="ChEBI" id="CHEBI:29103"/>
    </cofactor>
</comment>
<evidence type="ECO:0000256" key="13">
    <source>
        <dbReference type="NCBIfam" id="TIGR01034"/>
    </source>
</evidence>
<organism evidence="18 19">
    <name type="scientific">Sulfurovum indicum</name>
    <dbReference type="NCBI Taxonomy" id="2779528"/>
    <lineage>
        <taxon>Bacteria</taxon>
        <taxon>Pseudomonadati</taxon>
        <taxon>Campylobacterota</taxon>
        <taxon>Epsilonproteobacteria</taxon>
        <taxon>Campylobacterales</taxon>
        <taxon>Sulfurovaceae</taxon>
        <taxon>Sulfurovum</taxon>
    </lineage>
</organism>
<comment type="similarity">
    <text evidence="4 14">Belongs to the AdoMet synthase family.</text>
</comment>
<dbReference type="InterPro" id="IPR022630">
    <property type="entry name" value="S-AdoMet_synt_C"/>
</dbReference>
<evidence type="ECO:0000256" key="12">
    <source>
        <dbReference type="ARBA" id="ARBA00022958"/>
    </source>
</evidence>
<evidence type="ECO:0000256" key="2">
    <source>
        <dbReference type="ARBA" id="ARBA00001958"/>
    </source>
</evidence>
<comment type="pathway">
    <text evidence="3">Amino-acid biosynthesis; S-adenosyl-L-methionine biosynthesis; S-adenosyl-L-methionine from L-methionine: step 1/1.</text>
</comment>
<feature type="domain" description="S-adenosylmethionine synthetase N-terminal" evidence="15">
    <location>
        <begin position="2"/>
        <end position="106"/>
    </location>
</feature>
<evidence type="ECO:0000256" key="10">
    <source>
        <dbReference type="ARBA" id="ARBA00022840"/>
    </source>
</evidence>
<dbReference type="PROSITE" id="PS00376">
    <property type="entry name" value="ADOMET_SYNTHASE_1"/>
    <property type="match status" value="1"/>
</dbReference>
<dbReference type="EMBL" id="CP063164">
    <property type="protein sequence ID" value="QOR62843.1"/>
    <property type="molecule type" value="Genomic_DNA"/>
</dbReference>
<feature type="domain" description="S-adenosylmethionine synthetase C-terminal" evidence="17">
    <location>
        <begin position="246"/>
        <end position="388"/>
    </location>
</feature>
<proteinExistence type="inferred from homology"/>
<evidence type="ECO:0000256" key="11">
    <source>
        <dbReference type="ARBA" id="ARBA00022842"/>
    </source>
</evidence>
<dbReference type="GO" id="GO:0046872">
    <property type="term" value="F:metal ion binding"/>
    <property type="evidence" value="ECO:0007669"/>
    <property type="project" value="UniProtKB-KW"/>
</dbReference>
<keyword evidence="6" id="KW-0554">One-carbon metabolism</keyword>
<dbReference type="Proteomes" id="UP000595074">
    <property type="component" value="Chromosome"/>
</dbReference>
<evidence type="ECO:0000256" key="8">
    <source>
        <dbReference type="ARBA" id="ARBA00022723"/>
    </source>
</evidence>
<keyword evidence="11" id="KW-0460">Magnesium</keyword>
<dbReference type="KEGG" id="sinu:IMZ28_05100"/>
<dbReference type="Pfam" id="PF00438">
    <property type="entry name" value="S-AdoMet_synt_N"/>
    <property type="match status" value="1"/>
</dbReference>
<keyword evidence="19" id="KW-1185">Reference proteome</keyword>
<evidence type="ECO:0000313" key="19">
    <source>
        <dbReference type="Proteomes" id="UP000595074"/>
    </source>
</evidence>
<evidence type="ECO:0000259" key="16">
    <source>
        <dbReference type="Pfam" id="PF02772"/>
    </source>
</evidence>
<evidence type="ECO:0000256" key="1">
    <source>
        <dbReference type="ARBA" id="ARBA00001946"/>
    </source>
</evidence>
<dbReference type="UniPathway" id="UPA00315">
    <property type="reaction ID" value="UER00080"/>
</dbReference>
<dbReference type="CDD" id="cd18079">
    <property type="entry name" value="S-AdoMet_synt"/>
    <property type="match status" value="1"/>
</dbReference>
<gene>
    <name evidence="18" type="ORF">IMZ28_05100</name>
</gene>
<dbReference type="PIRSF" id="PIRSF000497">
    <property type="entry name" value="MAT"/>
    <property type="match status" value="1"/>
</dbReference>
<evidence type="ECO:0000256" key="7">
    <source>
        <dbReference type="ARBA" id="ARBA00022679"/>
    </source>
</evidence>
<evidence type="ECO:0000259" key="17">
    <source>
        <dbReference type="Pfam" id="PF02773"/>
    </source>
</evidence>
<evidence type="ECO:0000256" key="9">
    <source>
        <dbReference type="ARBA" id="ARBA00022741"/>
    </source>
</evidence>
<evidence type="ECO:0000256" key="5">
    <source>
        <dbReference type="ARBA" id="ARBA00012828"/>
    </source>
</evidence>
<keyword evidence="9" id="KW-0547">Nucleotide-binding</keyword>
<dbReference type="GO" id="GO:0006730">
    <property type="term" value="P:one-carbon metabolic process"/>
    <property type="evidence" value="ECO:0007669"/>
    <property type="project" value="UniProtKB-KW"/>
</dbReference>
<dbReference type="GO" id="GO:0006556">
    <property type="term" value="P:S-adenosylmethionine biosynthetic process"/>
    <property type="evidence" value="ECO:0007669"/>
    <property type="project" value="UniProtKB-UniRule"/>
</dbReference>
<evidence type="ECO:0000256" key="4">
    <source>
        <dbReference type="ARBA" id="ARBA00009685"/>
    </source>
</evidence>
<dbReference type="EC" id="2.5.1.6" evidence="5 13"/>
<keyword evidence="12" id="KW-0630">Potassium</keyword>
<evidence type="ECO:0000256" key="14">
    <source>
        <dbReference type="RuleBase" id="RU004462"/>
    </source>
</evidence>
<dbReference type="InterPro" id="IPR022631">
    <property type="entry name" value="ADOMET_SYNTHASE_CS"/>
</dbReference>
<dbReference type="PANTHER" id="PTHR11964">
    <property type="entry name" value="S-ADENOSYLMETHIONINE SYNTHETASE"/>
    <property type="match status" value="1"/>
</dbReference>
<evidence type="ECO:0000313" key="18">
    <source>
        <dbReference type="EMBL" id="QOR62843.1"/>
    </source>
</evidence>
<dbReference type="InterPro" id="IPR022629">
    <property type="entry name" value="S-AdoMet_synt_central"/>
</dbReference>
<dbReference type="Pfam" id="PF02772">
    <property type="entry name" value="S-AdoMet_synt_M"/>
    <property type="match status" value="1"/>
</dbReference>
<evidence type="ECO:0000256" key="3">
    <source>
        <dbReference type="ARBA" id="ARBA00005224"/>
    </source>
</evidence>
<protein>
    <recommendedName>
        <fullName evidence="5 13">Methionine adenosyltransferase</fullName>
        <ecNumber evidence="5 13">2.5.1.6</ecNumber>
    </recommendedName>
</protein>
<reference evidence="18 19" key="1">
    <citation type="submission" date="2020-10" db="EMBL/GenBank/DDBJ databases">
        <title>The genome of sulfurovum sp.</title>
        <authorList>
            <person name="Xie S."/>
            <person name="Shao Z."/>
            <person name="Jiang L."/>
        </authorList>
    </citation>
    <scope>NUCLEOTIDE SEQUENCE [LARGE SCALE GENOMIC DNA]</scope>
    <source>
        <strain evidence="18 19">ST-419</strain>
    </source>
</reference>